<dbReference type="InterPro" id="IPR013932">
    <property type="entry name" value="TATA-bd_TIP120"/>
</dbReference>
<evidence type="ECO:0000256" key="3">
    <source>
        <dbReference type="ARBA" id="ARBA00022786"/>
    </source>
</evidence>
<feature type="region of interest" description="Disordered" evidence="4">
    <location>
        <begin position="473"/>
        <end position="525"/>
    </location>
</feature>
<dbReference type="Pfam" id="PF25782">
    <property type="entry name" value="TPR_CAND1"/>
    <property type="match status" value="1"/>
</dbReference>
<dbReference type="InterPro" id="IPR011989">
    <property type="entry name" value="ARM-like"/>
</dbReference>
<gene>
    <name evidence="6" type="ORF">Egran_01211</name>
</gene>
<accession>A0A232M3S0</accession>
<dbReference type="Proteomes" id="UP000243515">
    <property type="component" value="Unassembled WGS sequence"/>
</dbReference>
<evidence type="ECO:0000256" key="1">
    <source>
        <dbReference type="ARBA" id="ARBA00007657"/>
    </source>
</evidence>
<dbReference type="SUPFAM" id="SSF48371">
    <property type="entry name" value="ARM repeat"/>
    <property type="match status" value="1"/>
</dbReference>
<dbReference type="Gene3D" id="1.25.10.10">
    <property type="entry name" value="Leucine-rich Repeat Variant"/>
    <property type="match status" value="1"/>
</dbReference>
<reference evidence="6 7" key="1">
    <citation type="journal article" date="2015" name="Environ. Microbiol.">
        <title>Metagenome sequence of Elaphomyces granulatus from sporocarp tissue reveals Ascomycota ectomycorrhizal fingerprints of genome expansion and a Proteobacteria-rich microbiome.</title>
        <authorList>
            <person name="Quandt C.A."/>
            <person name="Kohler A."/>
            <person name="Hesse C.N."/>
            <person name="Sharpton T.J."/>
            <person name="Martin F."/>
            <person name="Spatafora J.W."/>
        </authorList>
    </citation>
    <scope>NUCLEOTIDE SEQUENCE [LARGE SCALE GENOMIC DNA]</scope>
    <source>
        <strain evidence="6 7">OSC145934</strain>
    </source>
</reference>
<keyword evidence="7" id="KW-1185">Reference proteome</keyword>
<evidence type="ECO:0000256" key="2">
    <source>
        <dbReference type="ARBA" id="ARBA00022737"/>
    </source>
</evidence>
<comment type="similarity">
    <text evidence="1">Belongs to the CAND family.</text>
</comment>
<organism evidence="6 7">
    <name type="scientific">Elaphomyces granulatus</name>
    <dbReference type="NCBI Taxonomy" id="519963"/>
    <lineage>
        <taxon>Eukaryota</taxon>
        <taxon>Fungi</taxon>
        <taxon>Dikarya</taxon>
        <taxon>Ascomycota</taxon>
        <taxon>Pezizomycotina</taxon>
        <taxon>Eurotiomycetes</taxon>
        <taxon>Eurotiomycetidae</taxon>
        <taxon>Eurotiales</taxon>
        <taxon>Elaphomycetaceae</taxon>
        <taxon>Elaphomyces</taxon>
    </lineage>
</organism>
<dbReference type="InterPro" id="IPR039852">
    <property type="entry name" value="CAND1/CAND2"/>
</dbReference>
<dbReference type="OrthoDB" id="6260732at2759"/>
<feature type="region of interest" description="Disordered" evidence="4">
    <location>
        <begin position="359"/>
        <end position="395"/>
    </location>
</feature>
<feature type="domain" description="TATA-binding protein interacting (TIP20)" evidence="5">
    <location>
        <begin position="1150"/>
        <end position="1316"/>
    </location>
</feature>
<evidence type="ECO:0000313" key="7">
    <source>
        <dbReference type="Proteomes" id="UP000243515"/>
    </source>
</evidence>
<evidence type="ECO:0000259" key="5">
    <source>
        <dbReference type="Pfam" id="PF08623"/>
    </source>
</evidence>
<dbReference type="InterPro" id="IPR016024">
    <property type="entry name" value="ARM-type_fold"/>
</dbReference>
<protein>
    <recommendedName>
        <fullName evidence="5">TATA-binding protein interacting (TIP20) domain-containing protein</fullName>
    </recommendedName>
</protein>
<keyword evidence="2" id="KW-0677">Repeat</keyword>
<comment type="caution">
    <text evidence="6">The sequence shown here is derived from an EMBL/GenBank/DDBJ whole genome shotgun (WGS) entry which is preliminary data.</text>
</comment>
<dbReference type="GO" id="GO:0010265">
    <property type="term" value="P:SCF complex assembly"/>
    <property type="evidence" value="ECO:0007669"/>
    <property type="project" value="InterPro"/>
</dbReference>
<name>A0A232M3S0_9EURO</name>
<sequence length="1331" mass="145292">MDRHSTQQNIHSLLSKLDDPDPDIRYMSLNDLLGILNGSSSSYLSTDPVSSTRLVDGLLKSLQDQHGEVQSQALKCLSPLAVRISFECLCPLVEKLTNLTASQSIDTSIPNTALTVIITALPSPQPGQPPSQEATAAYSAISRVLIPRLTGQVQSRSARRDSIPRGMLEKDPSKGYSSDAIDVVVEVVNCFGSLLKETEVASLQKSVMAIIENDTAATVVTKRALAAISALILHFSDSQLNTFVSQLIDSFRSPQLTVNRRRHLTAAIGSLARSAPFKFGPYLKTLAPFVLSPVSEQESEDMNEDDSDDAADELRETALVTLDTLLASCSQEMQPYLMNSINSALRYLRYDPNIAEIEEDEEMGGTMDEGSEDGATEEPDDGDDEFDDFEEEGGYSDIDDMSWKVRRCASKMLHTVVSTYGSSRFLEDGILYQQVAPALISRFGKEREESVKLEVVATLTALVRKTSEGTPIVSSNGFTEPVGGSKNSRKRRRQDSFASTIDFEPSMGSSSAINSPVLVPSSPEPGPQADLARLVPSILQSLVKIWKRASVSLKQAAIVLLKSLALVRYGGLADYLQQIEDPIADALKTPISGSTVTTGSAVGAGTLQIETLSLIAAIAETHTSNALLPFLIALTPGVVASVNDRNYRVASEALGAIEQFIKALTPPRVSANEQDLKLQLEKLYEVIVFRITDTSADLEVRQRAIHVFGVLLARTSGVQGAKFISPPQRLRGLSILVDRLKNETTRLSTARAIDNIAVLACSEQDASAAWISEVTTELGAQLRKSDRTLRSSCLEALRSLAMNPYTRAYYDRKTLGELENLLLPLLSPDDFHLLAPALIILAKIVPGNAQALVNDGLISSLCSIVVAPLVGTALKALLLLVKVIGEQSAGSELMKRLLRDVGINGDPAVVGRAIGTLLVHGGPNLGVKMEDFLTELRTAQDNQRKCLALAILGEFCLRMGADCPLTPDLFISNFQSKSDKVRLAAAIALGNAAASSIKTYMPVILEELDKSSSSNYLLLHSVKEVLQHPENVRSDIVPFAMKLWGILLTASDDEDNRVVGAECIGRLALIDPVSYVPHLQECLSSQNPTVRGTVISAFRYTLSDSSSVYHDVLRPLIIPMLVNMLSDRDLGNHRLALTTLNSAIHNKMDIILPHLSELLPAVIGDTHIKPELIREVQMGPFKHKVDDGLELRKSAYETLYACLDSAFSRINVSEFLDRILAGVEDEQDIRALCNLMTVKFIVLAPEETQRQLDALSERYRVVLSFRPKDNAVKQDLEKAEEASLGILKISRELEKAFPTAESSGEHLKWKAYMDWIRKTFALQLRSLEVES</sequence>
<dbReference type="EMBL" id="NPHW01002646">
    <property type="protein sequence ID" value="OXV11029.1"/>
    <property type="molecule type" value="Genomic_DNA"/>
</dbReference>
<dbReference type="Pfam" id="PF08623">
    <property type="entry name" value="TIP120"/>
    <property type="match status" value="1"/>
</dbReference>
<proteinExistence type="inferred from homology"/>
<evidence type="ECO:0000256" key="4">
    <source>
        <dbReference type="SAM" id="MobiDB-lite"/>
    </source>
</evidence>
<dbReference type="PANTHER" id="PTHR12696">
    <property type="entry name" value="TIP120"/>
    <property type="match status" value="1"/>
</dbReference>
<evidence type="ECO:0000313" key="6">
    <source>
        <dbReference type="EMBL" id="OXV11029.1"/>
    </source>
</evidence>
<keyword evidence="3" id="KW-0833">Ubl conjugation pathway</keyword>